<dbReference type="RefSeq" id="WP_208662610.1">
    <property type="nucleotide sequence ID" value="NZ_CP031775.2"/>
</dbReference>
<dbReference type="AlphaFoldDB" id="A0A5B8QXV8"/>
<dbReference type="InterPro" id="IPR011089">
    <property type="entry name" value="GmrSD_C"/>
</dbReference>
<feature type="domain" description="GmrSD restriction endonucleases N-terminal" evidence="1">
    <location>
        <begin position="18"/>
        <end position="221"/>
    </location>
</feature>
<evidence type="ECO:0000313" key="3">
    <source>
        <dbReference type="EMBL" id="QDZ90858.1"/>
    </source>
</evidence>
<dbReference type="PANTHER" id="PTHR35149:SF2">
    <property type="entry name" value="DUF262 DOMAIN-CONTAINING PROTEIN"/>
    <property type="match status" value="1"/>
</dbReference>
<keyword evidence="3" id="KW-0255">Endonuclease</keyword>
<evidence type="ECO:0000259" key="1">
    <source>
        <dbReference type="Pfam" id="PF03235"/>
    </source>
</evidence>
<keyword evidence="3" id="KW-0378">Hydrolase</keyword>
<evidence type="ECO:0000259" key="2">
    <source>
        <dbReference type="Pfam" id="PF07510"/>
    </source>
</evidence>
<keyword evidence="3" id="KW-0540">Nuclease</keyword>
<organism evidence="3 4">
    <name type="scientific">Shewanella decolorationis</name>
    <dbReference type="NCBI Taxonomy" id="256839"/>
    <lineage>
        <taxon>Bacteria</taxon>
        <taxon>Pseudomonadati</taxon>
        <taxon>Pseudomonadota</taxon>
        <taxon>Gammaproteobacteria</taxon>
        <taxon>Alteromonadales</taxon>
        <taxon>Shewanellaceae</taxon>
        <taxon>Shewanella</taxon>
    </lineage>
</organism>
<dbReference type="Proteomes" id="UP000321124">
    <property type="component" value="Chromosome"/>
</dbReference>
<accession>A0A5B8QXV8</accession>
<evidence type="ECO:0000313" key="4">
    <source>
        <dbReference type="Proteomes" id="UP000321124"/>
    </source>
</evidence>
<dbReference type="Pfam" id="PF07510">
    <property type="entry name" value="GmrSD_C"/>
    <property type="match status" value="1"/>
</dbReference>
<dbReference type="InterPro" id="IPR004919">
    <property type="entry name" value="GmrSD_N"/>
</dbReference>
<sequence>MSSKVETELLSLQTIATKDLGFVIPCYQRPYVWREEEVIKLFDDVRDAYLAKEPHYFIGSVLSALNGDKSEYELIDGQQRTTTLMLLSLAFKAVGIETPLAHVSIKGENPRLTFEIRESVRNLLGSYAGLDKITKPGEEDIRKDEYLVHLEANLTILRQQVDKLAKQPDFDIYGFADYIFNQVQWVNNIVPASMDLNRLFSSLNTGGIQLEPVDLLKAKLFKHITTDKAVYSSIWQACEHTDNYFERNLRQIFKNADWQTLEYTDLANYQAELFPLVSSSNSVQRVGKSIAEIASGSLDFDVEPEQSESQSDDFDDETVYCRSIISFELLLIHTLRIFCTQKSWDDLTPRIRASNLMSCFEGLLQHDERTIKSFIELLWQVRYQFDTWVVKWVEHDDREDAQLRLTSISKNKAYINRKAKELGLLAQLQAVRNFTGDRSAQYWLTAFLCRLVADPKANDEDVVTLLESIDNKMSLTRETQKEASFKLASDISPQTIPWEDQAIYLKSSLGTRFEHYWFQKLEYLLWKNGDKTNDDKLKRYRITSKNSVEHVHPQNEEYHHELEKSPLNAFGNLVLLSPGENSSYSNQTVAKKKADFDSKPRYDALKLKDIFETYIQSNSQWSAIEIDKHQQKMLKLLEKHYMEGVVNGQ</sequence>
<dbReference type="GO" id="GO:0004519">
    <property type="term" value="F:endonuclease activity"/>
    <property type="evidence" value="ECO:0007669"/>
    <property type="project" value="UniProtKB-KW"/>
</dbReference>
<name>A0A5B8QXV8_9GAMM</name>
<proteinExistence type="predicted"/>
<reference evidence="3 4" key="1">
    <citation type="journal article" date="2019" name="Ecotoxicol. Environ. Saf.">
        <title>Microbial characterization of heavy metal resistant bacterial strains isolated from an electroplating wastewater treatment plant.</title>
        <authorList>
            <person name="Cai X."/>
            <person name="Zheng X."/>
            <person name="Zhang D."/>
            <person name="Iqbal W."/>
            <person name="Liu C."/>
            <person name="Yang B."/>
            <person name="Zhao X."/>
            <person name="Lu X."/>
            <person name="Mao Y."/>
        </authorList>
    </citation>
    <scope>NUCLEOTIDE SEQUENCE [LARGE SCALE GENOMIC DNA]</scope>
    <source>
        <strain evidence="3 4">Ni1-3</strain>
    </source>
</reference>
<dbReference type="EMBL" id="CP031775">
    <property type="protein sequence ID" value="QDZ90858.1"/>
    <property type="molecule type" value="Genomic_DNA"/>
</dbReference>
<dbReference type="KEGG" id="sdeo:D0436_10465"/>
<dbReference type="PANTHER" id="PTHR35149">
    <property type="entry name" value="SLL5132 PROTEIN"/>
    <property type="match status" value="1"/>
</dbReference>
<dbReference type="Pfam" id="PF03235">
    <property type="entry name" value="GmrSD_N"/>
    <property type="match status" value="1"/>
</dbReference>
<protein>
    <submittedName>
        <fullName evidence="3">DUF262 domain-containing HNH endonuclease family protein</fullName>
    </submittedName>
</protein>
<feature type="domain" description="GmrSD restriction endonucleases C-terminal" evidence="2">
    <location>
        <begin position="499"/>
        <end position="635"/>
    </location>
</feature>
<gene>
    <name evidence="3" type="ORF">D0436_10465</name>
</gene>